<dbReference type="FunFam" id="2.10.25.10:FF:000373">
    <property type="entry name" value="sushi, nidogen and EGF-like domain-containing protein 1"/>
    <property type="match status" value="1"/>
</dbReference>
<dbReference type="SMART" id="SM00181">
    <property type="entry name" value="EGF"/>
    <property type="match status" value="3"/>
</dbReference>
<evidence type="ECO:0000256" key="2">
    <source>
        <dbReference type="ARBA" id="ARBA00022737"/>
    </source>
</evidence>
<proteinExistence type="predicted"/>
<feature type="disulfide bond" evidence="4">
    <location>
        <begin position="46"/>
        <end position="55"/>
    </location>
</feature>
<organism evidence="6 7">
    <name type="scientific">Nothoprocta perdicaria</name>
    <name type="common">Chilean tinamou</name>
    <name type="synonym">Crypturus perdicarius</name>
    <dbReference type="NCBI Taxonomy" id="30464"/>
    <lineage>
        <taxon>Eukaryota</taxon>
        <taxon>Metazoa</taxon>
        <taxon>Chordata</taxon>
        <taxon>Craniata</taxon>
        <taxon>Vertebrata</taxon>
        <taxon>Euteleostomi</taxon>
        <taxon>Archelosauria</taxon>
        <taxon>Archosauria</taxon>
        <taxon>Dinosauria</taxon>
        <taxon>Saurischia</taxon>
        <taxon>Theropoda</taxon>
        <taxon>Coelurosauria</taxon>
        <taxon>Aves</taxon>
        <taxon>Palaeognathae</taxon>
        <taxon>Tinamiformes</taxon>
        <taxon>Tinamidae</taxon>
        <taxon>Nothoprocta</taxon>
    </lineage>
</organism>
<dbReference type="SMART" id="SM00179">
    <property type="entry name" value="EGF_CA"/>
    <property type="match status" value="3"/>
</dbReference>
<evidence type="ECO:0000313" key="6">
    <source>
        <dbReference type="Ensembl" id="ENSNPEP00000000444.1"/>
    </source>
</evidence>
<evidence type="ECO:0000256" key="3">
    <source>
        <dbReference type="ARBA" id="ARBA00023157"/>
    </source>
</evidence>
<dbReference type="PROSITE" id="PS50026">
    <property type="entry name" value="EGF_3"/>
    <property type="match status" value="3"/>
</dbReference>
<keyword evidence="3 4" id="KW-1015">Disulfide bond</keyword>
<feature type="domain" description="EGF-like" evidence="5">
    <location>
        <begin position="20"/>
        <end position="56"/>
    </location>
</feature>
<keyword evidence="2" id="KW-0677">Repeat</keyword>
<dbReference type="PROSITE" id="PS00010">
    <property type="entry name" value="ASX_HYDROXYL"/>
    <property type="match status" value="1"/>
</dbReference>
<feature type="disulfide bond" evidence="4">
    <location>
        <begin position="84"/>
        <end position="93"/>
    </location>
</feature>
<dbReference type="Gene3D" id="2.10.25.10">
    <property type="entry name" value="Laminin"/>
    <property type="match status" value="3"/>
</dbReference>
<reference evidence="6" key="2">
    <citation type="submission" date="2025-09" db="UniProtKB">
        <authorList>
            <consortium name="Ensembl"/>
        </authorList>
    </citation>
    <scope>IDENTIFICATION</scope>
</reference>
<accession>A0A8C6YL39</accession>
<feature type="disulfide bond" evidence="4">
    <location>
        <begin position="163"/>
        <end position="172"/>
    </location>
</feature>
<evidence type="ECO:0000256" key="4">
    <source>
        <dbReference type="PROSITE-ProRule" id="PRU00076"/>
    </source>
</evidence>
<dbReference type="AlphaFoldDB" id="A0A8C6YL39"/>
<dbReference type="FunFam" id="2.10.25.10:FF:000239">
    <property type="entry name" value="Sushi, nidogen and EGF-like domain-containing protein 1"/>
    <property type="match status" value="1"/>
</dbReference>
<sequence>MRLGPAGGTSRVPRPRPSPYVDECLSHPCQNGATCINNVNSFSCSCTPGFKGASCEIEESPCEIKVCQNGGKCQVVNGTALCSCQPGYTGQDCETGTWHGDPCALGAVGAGQAPRRLSAGRPSTPACCFTLSCPAGKPDPCASGPCQNGGTCFHYIGKYKCDCPPGYSGRHCEMGRHEDAGGWHPVRGAFPVAVCQRHALILQTAPHARSLAGTTHVRALWAMWGSAASPVRKGTVPAAALCRADAAVPLVAPPWHHM</sequence>
<name>A0A8C6YL39_NOTPE</name>
<dbReference type="SUPFAM" id="SSF57196">
    <property type="entry name" value="EGF/Laminin"/>
    <property type="match status" value="3"/>
</dbReference>
<dbReference type="InterPro" id="IPR000152">
    <property type="entry name" value="EGF-type_Asp/Asn_hydroxyl_site"/>
</dbReference>
<feature type="domain" description="EGF-like" evidence="5">
    <location>
        <begin position="58"/>
        <end position="94"/>
    </location>
</feature>
<dbReference type="PRINTS" id="PR00010">
    <property type="entry name" value="EGFBLOOD"/>
</dbReference>
<feature type="domain" description="EGF-like" evidence="5">
    <location>
        <begin position="137"/>
        <end position="173"/>
    </location>
</feature>
<evidence type="ECO:0000259" key="5">
    <source>
        <dbReference type="PROSITE" id="PS50026"/>
    </source>
</evidence>
<dbReference type="Proteomes" id="UP000694420">
    <property type="component" value="Unplaced"/>
</dbReference>
<dbReference type="GO" id="GO:0005112">
    <property type="term" value="F:Notch binding"/>
    <property type="evidence" value="ECO:0007669"/>
    <property type="project" value="TreeGrafter"/>
</dbReference>
<dbReference type="PANTHER" id="PTHR12916:SF9">
    <property type="entry name" value="NEUROGENIC LOCUS NOTCH HOMOLOG PROTEIN 1-RELATED"/>
    <property type="match status" value="1"/>
</dbReference>
<dbReference type="CDD" id="cd00054">
    <property type="entry name" value="EGF_CA"/>
    <property type="match status" value="2"/>
</dbReference>
<keyword evidence="1 4" id="KW-0245">EGF-like domain</keyword>
<dbReference type="InterPro" id="IPR000742">
    <property type="entry name" value="EGF"/>
</dbReference>
<dbReference type="PROSITE" id="PS01186">
    <property type="entry name" value="EGF_2"/>
    <property type="match status" value="3"/>
</dbReference>
<evidence type="ECO:0000313" key="7">
    <source>
        <dbReference type="Proteomes" id="UP000694420"/>
    </source>
</evidence>
<dbReference type="GO" id="GO:0005509">
    <property type="term" value="F:calcium ion binding"/>
    <property type="evidence" value="ECO:0007669"/>
    <property type="project" value="InterPro"/>
</dbReference>
<evidence type="ECO:0000256" key="1">
    <source>
        <dbReference type="ARBA" id="ARBA00022536"/>
    </source>
</evidence>
<dbReference type="PROSITE" id="PS00022">
    <property type="entry name" value="EGF_1"/>
    <property type="match status" value="3"/>
</dbReference>
<dbReference type="Pfam" id="PF00008">
    <property type="entry name" value="EGF"/>
    <property type="match status" value="3"/>
</dbReference>
<dbReference type="GO" id="GO:0007219">
    <property type="term" value="P:Notch signaling pathway"/>
    <property type="evidence" value="ECO:0007669"/>
    <property type="project" value="TreeGrafter"/>
</dbReference>
<protein>
    <recommendedName>
        <fullName evidence="5">EGF-like domain-containing protein</fullName>
    </recommendedName>
</protein>
<comment type="caution">
    <text evidence="4">Lacks conserved residue(s) required for the propagation of feature annotation.</text>
</comment>
<dbReference type="PANTHER" id="PTHR12916">
    <property type="entry name" value="CYTOCHROME C OXIDASE POLYPEPTIDE VIC-2"/>
    <property type="match status" value="1"/>
</dbReference>
<dbReference type="FunFam" id="2.10.25.10:FF:000575">
    <property type="entry name" value="Crumbs, isoform C"/>
    <property type="match status" value="1"/>
</dbReference>
<dbReference type="InterPro" id="IPR001881">
    <property type="entry name" value="EGF-like_Ca-bd_dom"/>
</dbReference>
<keyword evidence="7" id="KW-1185">Reference proteome</keyword>
<reference evidence="6" key="1">
    <citation type="submission" date="2025-08" db="UniProtKB">
        <authorList>
            <consortium name="Ensembl"/>
        </authorList>
    </citation>
    <scope>IDENTIFICATION</scope>
</reference>
<dbReference type="Ensembl" id="ENSNPET00000000453.1">
    <property type="protein sequence ID" value="ENSNPEP00000000444.1"/>
    <property type="gene ID" value="ENSNPEG00000000387.1"/>
</dbReference>